<accession>A0A1I2CSV8</accession>
<name>A0A1I2CSV8_9BACI</name>
<proteinExistence type="predicted"/>
<sequence length="162" mass="18694">MIVLPRLFACLLLFVLVALSGCQQEPEIKTIPDPAPEQTKSQQEQGIEIQLQKDVYNGIPDRMRVILNNKSDREYTYGEFYQLERKIKEKWHIVVYSDAVFYENPSFKNYGSSFLPGETVTQSYSPKKLGLDIPPGEYRLVKTFLHESPSYQVTVAVPFRVE</sequence>
<dbReference type="STRING" id="930128.SAMN05192532_103183"/>
<dbReference type="Pfam" id="PF20251">
    <property type="entry name" value="Big_14"/>
    <property type="match status" value="1"/>
</dbReference>
<feature type="signal peptide" evidence="1">
    <location>
        <begin position="1"/>
        <end position="20"/>
    </location>
</feature>
<gene>
    <name evidence="3" type="ORF">SAMN05192532_103183</name>
</gene>
<organism evidence="3 4">
    <name type="scientific">Alteribacillus iranensis</name>
    <dbReference type="NCBI Taxonomy" id="930128"/>
    <lineage>
        <taxon>Bacteria</taxon>
        <taxon>Bacillati</taxon>
        <taxon>Bacillota</taxon>
        <taxon>Bacilli</taxon>
        <taxon>Bacillales</taxon>
        <taxon>Bacillaceae</taxon>
        <taxon>Alteribacillus</taxon>
    </lineage>
</organism>
<dbReference type="InterPro" id="IPR046878">
    <property type="entry name" value="Big_14"/>
</dbReference>
<dbReference type="EMBL" id="FONT01000003">
    <property type="protein sequence ID" value="SFE71399.1"/>
    <property type="molecule type" value="Genomic_DNA"/>
</dbReference>
<keyword evidence="4" id="KW-1185">Reference proteome</keyword>
<dbReference type="Proteomes" id="UP000199516">
    <property type="component" value="Unassembled WGS sequence"/>
</dbReference>
<protein>
    <recommendedName>
        <fullName evidence="2">Bacterial Ig-like domain-containing protein</fullName>
    </recommendedName>
</protein>
<feature type="chain" id="PRO_5038501694" description="Bacterial Ig-like domain-containing protein" evidence="1">
    <location>
        <begin position="21"/>
        <end position="162"/>
    </location>
</feature>
<keyword evidence="1" id="KW-0732">Signal</keyword>
<dbReference type="PROSITE" id="PS51257">
    <property type="entry name" value="PROKAR_LIPOPROTEIN"/>
    <property type="match status" value="1"/>
</dbReference>
<evidence type="ECO:0000259" key="2">
    <source>
        <dbReference type="Pfam" id="PF20251"/>
    </source>
</evidence>
<evidence type="ECO:0000313" key="3">
    <source>
        <dbReference type="EMBL" id="SFE71399.1"/>
    </source>
</evidence>
<dbReference type="AlphaFoldDB" id="A0A1I2CSV8"/>
<evidence type="ECO:0000313" key="4">
    <source>
        <dbReference type="Proteomes" id="UP000199516"/>
    </source>
</evidence>
<evidence type="ECO:0000256" key="1">
    <source>
        <dbReference type="SAM" id="SignalP"/>
    </source>
</evidence>
<reference evidence="3 4" key="1">
    <citation type="submission" date="2016-10" db="EMBL/GenBank/DDBJ databases">
        <authorList>
            <person name="de Groot N.N."/>
        </authorList>
    </citation>
    <scope>NUCLEOTIDE SEQUENCE [LARGE SCALE GENOMIC DNA]</scope>
    <source>
        <strain evidence="3 4">DSM 23995</strain>
    </source>
</reference>
<feature type="domain" description="Bacterial Ig-like" evidence="2">
    <location>
        <begin position="43"/>
        <end position="151"/>
    </location>
</feature>